<evidence type="ECO:0000313" key="1">
    <source>
        <dbReference type="EMBL" id="DBA30940.1"/>
    </source>
</evidence>
<dbReference type="Proteomes" id="UP001181693">
    <property type="component" value="Unassembled WGS sequence"/>
</dbReference>
<proteinExistence type="predicted"/>
<sequence length="84" mass="9905">MQEGECRMTESESYKIEITGITLLCLMGCRFQLTDYGCYQLTTCRPWFFNTYLTFIVLLFSSEKTFLSLGVQMELFVFCLYSRN</sequence>
<comment type="caution">
    <text evidence="1">The sequence shown here is derived from an EMBL/GenBank/DDBJ whole genome shotgun (WGS) entry which is preliminary data.</text>
</comment>
<organism evidence="1 2">
    <name type="scientific">Pyxicephalus adspersus</name>
    <name type="common">African bullfrog</name>
    <dbReference type="NCBI Taxonomy" id="30357"/>
    <lineage>
        <taxon>Eukaryota</taxon>
        <taxon>Metazoa</taxon>
        <taxon>Chordata</taxon>
        <taxon>Craniata</taxon>
        <taxon>Vertebrata</taxon>
        <taxon>Euteleostomi</taxon>
        <taxon>Amphibia</taxon>
        <taxon>Batrachia</taxon>
        <taxon>Anura</taxon>
        <taxon>Neobatrachia</taxon>
        <taxon>Ranoidea</taxon>
        <taxon>Pyxicephalidae</taxon>
        <taxon>Pyxicephalinae</taxon>
        <taxon>Pyxicephalus</taxon>
    </lineage>
</organism>
<keyword evidence="2" id="KW-1185">Reference proteome</keyword>
<evidence type="ECO:0000313" key="2">
    <source>
        <dbReference type="Proteomes" id="UP001181693"/>
    </source>
</evidence>
<gene>
    <name evidence="1" type="ORF">GDO54_006862</name>
</gene>
<accession>A0AAV3ASV8</accession>
<dbReference type="AlphaFoldDB" id="A0AAV3ASV8"/>
<reference evidence="1" key="1">
    <citation type="thesis" date="2020" institute="ProQuest LLC" country="789 East Eisenhower Parkway, Ann Arbor, MI, USA">
        <title>Comparative Genomics and Chromosome Evolution.</title>
        <authorList>
            <person name="Mudd A.B."/>
        </authorList>
    </citation>
    <scope>NUCLEOTIDE SEQUENCE</scope>
    <source>
        <strain evidence="1">1538</strain>
        <tissue evidence="1">Blood</tissue>
    </source>
</reference>
<name>A0AAV3ASV8_PYXAD</name>
<protein>
    <submittedName>
        <fullName evidence="1">Uncharacterized protein</fullName>
    </submittedName>
</protein>
<dbReference type="EMBL" id="DYDO01000002">
    <property type="protein sequence ID" value="DBA30940.1"/>
    <property type="molecule type" value="Genomic_DNA"/>
</dbReference>